<dbReference type="Gene3D" id="3.30.2310.20">
    <property type="entry name" value="RelE-like"/>
    <property type="match status" value="1"/>
</dbReference>
<keyword evidence="2" id="KW-1277">Toxin-antitoxin system</keyword>
<evidence type="ECO:0000313" key="4">
    <source>
        <dbReference type="EMBL" id="SHO56549.1"/>
    </source>
</evidence>
<organism evidence="4 5">
    <name type="scientific">Vibrio quintilis</name>
    <dbReference type="NCBI Taxonomy" id="1117707"/>
    <lineage>
        <taxon>Bacteria</taxon>
        <taxon>Pseudomonadati</taxon>
        <taxon>Pseudomonadota</taxon>
        <taxon>Gammaproteobacteria</taxon>
        <taxon>Vibrionales</taxon>
        <taxon>Vibrionaceae</taxon>
        <taxon>Vibrio</taxon>
    </lineage>
</organism>
<dbReference type="EMBL" id="FRFG01000026">
    <property type="protein sequence ID" value="SHO56549.1"/>
    <property type="molecule type" value="Genomic_DNA"/>
</dbReference>
<comment type="similarity">
    <text evidence="1 3">Belongs to the RelE toxin family.</text>
</comment>
<dbReference type="PIRSF" id="PIRSF029218">
    <property type="entry name" value="ParE"/>
    <property type="match status" value="1"/>
</dbReference>
<evidence type="ECO:0000256" key="3">
    <source>
        <dbReference type="PIRNR" id="PIRNR029218"/>
    </source>
</evidence>
<dbReference type="InterPro" id="IPR028344">
    <property type="entry name" value="ParE1/4"/>
</dbReference>
<dbReference type="InterPro" id="IPR035093">
    <property type="entry name" value="RelE/ParE_toxin_dom_sf"/>
</dbReference>
<dbReference type="PANTHER" id="PTHR33755">
    <property type="entry name" value="TOXIN PARE1-RELATED"/>
    <property type="match status" value="1"/>
</dbReference>
<sequence>MYMMKLLLAPVAQSDLKHIWQFGVDNWGVTKSNQYIDAIKSAFLTLMKQPSIGLERPGLLQDLRSHSVKSHTIFYRVLTDRVEIIRILHNRQDPGLHL</sequence>
<protein>
    <recommendedName>
        <fullName evidence="3">Toxin</fullName>
    </recommendedName>
</protein>
<keyword evidence="5" id="KW-1185">Reference proteome</keyword>
<dbReference type="STRING" id="1117707.VQ7734_02318"/>
<dbReference type="Pfam" id="PF05016">
    <property type="entry name" value="ParE_toxin"/>
    <property type="match status" value="1"/>
</dbReference>
<dbReference type="InterPro" id="IPR051803">
    <property type="entry name" value="TA_system_RelE-like_toxin"/>
</dbReference>
<evidence type="ECO:0000256" key="2">
    <source>
        <dbReference type="ARBA" id="ARBA00022649"/>
    </source>
</evidence>
<evidence type="ECO:0000256" key="1">
    <source>
        <dbReference type="ARBA" id="ARBA00006226"/>
    </source>
</evidence>
<accession>A0A1M7YV62</accession>
<dbReference type="InterPro" id="IPR007712">
    <property type="entry name" value="RelE/ParE_toxin"/>
</dbReference>
<dbReference type="Proteomes" id="UP000184600">
    <property type="component" value="Unassembled WGS sequence"/>
</dbReference>
<proteinExistence type="inferred from homology"/>
<evidence type="ECO:0000313" key="5">
    <source>
        <dbReference type="Proteomes" id="UP000184600"/>
    </source>
</evidence>
<reference evidence="5" key="1">
    <citation type="submission" date="2016-12" db="EMBL/GenBank/DDBJ databases">
        <authorList>
            <person name="Rodrigo-Torres L."/>
            <person name="Arahal R.D."/>
            <person name="Lucena T."/>
        </authorList>
    </citation>
    <scope>NUCLEOTIDE SEQUENCE [LARGE SCALE GENOMIC DNA]</scope>
</reference>
<dbReference type="PANTHER" id="PTHR33755:SF9">
    <property type="entry name" value="TOXIN PARE1"/>
    <property type="match status" value="1"/>
</dbReference>
<dbReference type="OrthoDB" id="516834at2"/>
<dbReference type="AlphaFoldDB" id="A0A1M7YV62"/>
<name>A0A1M7YV62_9VIBR</name>
<gene>
    <name evidence="4" type="primary">parE1_1</name>
    <name evidence="4" type="ORF">VQ7734_02318</name>
</gene>